<evidence type="ECO:0000313" key="3">
    <source>
        <dbReference type="EMBL" id="SEE04641.1"/>
    </source>
</evidence>
<dbReference type="Proteomes" id="UP000183071">
    <property type="component" value="Unassembled WGS sequence"/>
</dbReference>
<dbReference type="PATRIC" id="fig|1300348.6.peg.1279"/>
<dbReference type="AlphaFoldDB" id="A0A0N0CFE3"/>
<reference evidence="2 4" key="1">
    <citation type="submission" date="2015-07" db="EMBL/GenBank/DDBJ databases">
        <title>Genome of Polaribacter dokdonenesis DSW-5, isolated from seawater off Dokdo in Korea.</title>
        <authorList>
            <person name="Yoon K."/>
            <person name="Song J.Y."/>
            <person name="Kim J.F."/>
        </authorList>
    </citation>
    <scope>NUCLEOTIDE SEQUENCE [LARGE SCALE GENOMIC DNA]</scope>
    <source>
        <strain evidence="2 4">DSW-5</strain>
    </source>
</reference>
<keyword evidence="1" id="KW-0812">Transmembrane</keyword>
<evidence type="ECO:0000313" key="2">
    <source>
        <dbReference type="EMBL" id="KOY51720.1"/>
    </source>
</evidence>
<dbReference type="Proteomes" id="UP000037716">
    <property type="component" value="Unassembled WGS sequence"/>
</dbReference>
<proteinExistence type="predicted"/>
<accession>A0A0N0CFE3</accession>
<protein>
    <submittedName>
        <fullName evidence="2">Uncharacterized protein</fullName>
    </submittedName>
</protein>
<evidence type="ECO:0000256" key="1">
    <source>
        <dbReference type="SAM" id="Phobius"/>
    </source>
</evidence>
<dbReference type="STRING" id="1300348.I602_1280"/>
<evidence type="ECO:0000313" key="4">
    <source>
        <dbReference type="Proteomes" id="UP000037716"/>
    </source>
</evidence>
<evidence type="ECO:0000313" key="5">
    <source>
        <dbReference type="Proteomes" id="UP000183071"/>
    </source>
</evidence>
<keyword evidence="1" id="KW-0472">Membrane</keyword>
<dbReference type="EMBL" id="FNUE01000001">
    <property type="protein sequence ID" value="SEE04641.1"/>
    <property type="molecule type" value="Genomic_DNA"/>
</dbReference>
<keyword evidence="1" id="KW-1133">Transmembrane helix</keyword>
<reference evidence="3 5" key="2">
    <citation type="submission" date="2016-10" db="EMBL/GenBank/DDBJ databases">
        <authorList>
            <person name="Varghese N."/>
            <person name="Submissions S."/>
        </authorList>
    </citation>
    <scope>NUCLEOTIDE SEQUENCE [LARGE SCALE GENOMIC DNA]</scope>
    <source>
        <strain evidence="3 5">DSW-5</strain>
    </source>
</reference>
<dbReference type="EMBL" id="LGBR01000001">
    <property type="protein sequence ID" value="KOY51720.1"/>
    <property type="molecule type" value="Genomic_DNA"/>
</dbReference>
<feature type="transmembrane region" description="Helical" evidence="1">
    <location>
        <begin position="91"/>
        <end position="111"/>
    </location>
</feature>
<feature type="transmembrane region" description="Helical" evidence="1">
    <location>
        <begin position="157"/>
        <end position="175"/>
    </location>
</feature>
<organism evidence="2 4">
    <name type="scientific">Polaribacter dokdonensis DSW-5</name>
    <dbReference type="NCBI Taxonomy" id="1300348"/>
    <lineage>
        <taxon>Bacteria</taxon>
        <taxon>Pseudomonadati</taxon>
        <taxon>Bacteroidota</taxon>
        <taxon>Flavobacteriia</taxon>
        <taxon>Flavobacteriales</taxon>
        <taxon>Flavobacteriaceae</taxon>
    </lineage>
</organism>
<dbReference type="RefSeq" id="WP_053973875.1">
    <property type="nucleotide sequence ID" value="NZ_FNUE01000001.1"/>
</dbReference>
<gene>
    <name evidence="2" type="ORF">I602_1280</name>
    <name evidence="3" type="ORF">SAMN05444353_0491</name>
</gene>
<feature type="transmembrane region" description="Helical" evidence="1">
    <location>
        <begin position="195"/>
        <end position="214"/>
    </location>
</feature>
<name>A0A0N0CFE3_9FLAO</name>
<feature type="transmembrane region" description="Helical" evidence="1">
    <location>
        <begin position="117"/>
        <end position="136"/>
    </location>
</feature>
<keyword evidence="5" id="KW-1185">Reference proteome</keyword>
<dbReference type="OrthoDB" id="662673at2"/>
<sequence length="232" mass="27496">MKLTESQIENLYNFTRQHYVEYYDVQTELVDHLANDIEEICLENPNLTFEEARDKSFKKFGIFGFMNVVESKENQMTKKYFKLVLKFAKEWLSLPKIVLTILLLFGFYQLQQYSFGYQIYLGIFITSTITQFIMLINNTRKLKRKQKQTQKKWLFEHVLNMQGLGNTSLIFIYFFDFPVSSAKEFLAMGDFKRAFSAILITAFLIITYITLVVIPKKTVELLVQTYPEYKMS</sequence>
<comment type="caution">
    <text evidence="2">The sequence shown here is derived from an EMBL/GenBank/DDBJ whole genome shotgun (WGS) entry which is preliminary data.</text>
</comment>